<organism evidence="3 4">
    <name type="scientific">Nyssa sinensis</name>
    <dbReference type="NCBI Taxonomy" id="561372"/>
    <lineage>
        <taxon>Eukaryota</taxon>
        <taxon>Viridiplantae</taxon>
        <taxon>Streptophyta</taxon>
        <taxon>Embryophyta</taxon>
        <taxon>Tracheophyta</taxon>
        <taxon>Spermatophyta</taxon>
        <taxon>Magnoliopsida</taxon>
        <taxon>eudicotyledons</taxon>
        <taxon>Gunneridae</taxon>
        <taxon>Pentapetalae</taxon>
        <taxon>asterids</taxon>
        <taxon>Cornales</taxon>
        <taxon>Nyssaceae</taxon>
        <taxon>Nyssa</taxon>
    </lineage>
</organism>
<dbReference type="Proteomes" id="UP000325577">
    <property type="component" value="Linkage Group LG1"/>
</dbReference>
<feature type="region of interest" description="Disordered" evidence="1">
    <location>
        <begin position="265"/>
        <end position="318"/>
    </location>
</feature>
<dbReference type="AlphaFoldDB" id="A0A5J5BW29"/>
<dbReference type="InterPro" id="IPR046796">
    <property type="entry name" value="Transposase_32_dom"/>
</dbReference>
<evidence type="ECO:0000259" key="2">
    <source>
        <dbReference type="Pfam" id="PF20167"/>
    </source>
</evidence>
<accession>A0A5J5BW29</accession>
<keyword evidence="4" id="KW-1185">Reference proteome</keyword>
<evidence type="ECO:0000256" key="1">
    <source>
        <dbReference type="SAM" id="MobiDB-lite"/>
    </source>
</evidence>
<evidence type="ECO:0000313" key="3">
    <source>
        <dbReference type="EMBL" id="KAA8547028.1"/>
    </source>
</evidence>
<evidence type="ECO:0000313" key="4">
    <source>
        <dbReference type="Proteomes" id="UP000325577"/>
    </source>
</evidence>
<gene>
    <name evidence="3" type="ORF">F0562_003457</name>
</gene>
<protein>
    <recommendedName>
        <fullName evidence="2">Putative plant transposon protein domain-containing protein</fullName>
    </recommendedName>
</protein>
<proteinExistence type="predicted"/>
<dbReference type="Pfam" id="PF20167">
    <property type="entry name" value="Transposase_32"/>
    <property type="match status" value="1"/>
</dbReference>
<dbReference type="OrthoDB" id="1559178at2759"/>
<reference evidence="3 4" key="1">
    <citation type="submission" date="2019-09" db="EMBL/GenBank/DDBJ databases">
        <title>A chromosome-level genome assembly of the Chinese tupelo Nyssa sinensis.</title>
        <authorList>
            <person name="Yang X."/>
            <person name="Kang M."/>
            <person name="Yang Y."/>
            <person name="Xiong H."/>
            <person name="Wang M."/>
            <person name="Zhang Z."/>
            <person name="Wang Z."/>
            <person name="Wu H."/>
            <person name="Ma T."/>
            <person name="Liu J."/>
            <person name="Xi Z."/>
        </authorList>
    </citation>
    <scope>NUCLEOTIDE SEQUENCE [LARGE SCALE GENOMIC DNA]</scope>
    <source>
        <strain evidence="3">J267</strain>
        <tissue evidence="3">Leaf</tissue>
    </source>
</reference>
<dbReference type="EMBL" id="CM018032">
    <property type="protein sequence ID" value="KAA8547028.1"/>
    <property type="molecule type" value="Genomic_DNA"/>
</dbReference>
<sequence>MAPSRRLATKDQFPFAISLVPRPRNPLLYRSAIAYTRLPIIQGREFWPEQNASPIDKPLVRKFHAELGDCSRSGHSSGPVCGIFFYLTPALIVKTLGIPMEDQPSFPYAQGAAPREEVLARALRRDKSNIFRVIGARLSQGLLSDDYRFLNLVVSYDLSLVSHTNILTRSHSTLLYAIATGVPINGAYVIFSTIDGAASRRRTAILPFGSIIPRICEGQGVPIYTSDMVRELFGPFTRRTLMQYERHVGPAAADATEDMEVDAVEGGGAVPDEDYLVDQMPPQYHRDPSPPYPFYPDPGASSSSAPPPITRGDLEEYF</sequence>
<name>A0A5J5BW29_9ASTE</name>
<feature type="domain" description="Putative plant transposon protein" evidence="2">
    <location>
        <begin position="52"/>
        <end position="222"/>
    </location>
</feature>